<dbReference type="InterPro" id="IPR016965">
    <property type="entry name" value="Pase_PHOSPHO-typ"/>
</dbReference>
<proteinExistence type="predicted"/>
<feature type="region of interest" description="Disordered" evidence="1">
    <location>
        <begin position="182"/>
        <end position="213"/>
    </location>
</feature>
<dbReference type="EMBL" id="BRXU01000040">
    <property type="protein sequence ID" value="GLC60957.1"/>
    <property type="molecule type" value="Genomic_DNA"/>
</dbReference>
<sequence>MITQRLYIQFPECMRINVGTRTLRSYLARPAHSGRRRSVPQAGIRTMLQAAPTAPASPTGEELHRLWVFDFDWTVVDENSDTWIHRCAPGGVLPPAIKDSYVAPDWVGYMNRVLGFLAQQGVTADDLRAKLQVIPWTPGMRSLLEAIADSTTGTPPSAPVAPEALKSTAPVEAAAAALGLPAAGSPPVASEGENEEKVGSGGSAVLPPSPVSPRRFRGPQHAVVLSDANSLFIPWILDGGGGGHGTAVDASSAGVKLHLEAAAGRAAAAAPAVAPVAATPAGVEWPDAKQDGVSTGGCASAAQPRLLSGAFLAILTNPAAVDAAAGAVTVSPHHGREPGAAAPPHACPRCHPNLCKRAALRRLLDEQAAAGVSYRQVVYVGDGRNDLCPCLALRPGDVAMPRVGFALHKLLEPMAAADGTAGSPVPAAATTTSAAAPAQSSGRDSAAGPEGRGDDHVYGSVPPSGTAAHAPGPGGGAAAAAGAGAGARRCGEGGEEGERLRAACVPWVDAYDIIRWVRHQDELGAGSVDATATDGHDLVARAATLTL</sequence>
<dbReference type="Gene3D" id="3.40.50.1000">
    <property type="entry name" value="HAD superfamily/HAD-like"/>
    <property type="match status" value="2"/>
</dbReference>
<dbReference type="PANTHER" id="PTHR20889:SF12">
    <property type="entry name" value="LP01149P"/>
    <property type="match status" value="1"/>
</dbReference>
<organism evidence="2 3">
    <name type="scientific">Pleodorina starrii</name>
    <dbReference type="NCBI Taxonomy" id="330485"/>
    <lineage>
        <taxon>Eukaryota</taxon>
        <taxon>Viridiplantae</taxon>
        <taxon>Chlorophyta</taxon>
        <taxon>core chlorophytes</taxon>
        <taxon>Chlorophyceae</taxon>
        <taxon>CS clade</taxon>
        <taxon>Chlamydomonadales</taxon>
        <taxon>Volvocaceae</taxon>
        <taxon>Pleodorina</taxon>
    </lineage>
</organism>
<evidence type="ECO:0000313" key="3">
    <source>
        <dbReference type="Proteomes" id="UP001165080"/>
    </source>
</evidence>
<dbReference type="AlphaFoldDB" id="A0A9W6F924"/>
<feature type="compositionally biased region" description="Low complexity" evidence="1">
    <location>
        <begin position="462"/>
        <end position="471"/>
    </location>
</feature>
<evidence type="ECO:0000256" key="1">
    <source>
        <dbReference type="SAM" id="MobiDB-lite"/>
    </source>
</evidence>
<dbReference type="GO" id="GO:0016791">
    <property type="term" value="F:phosphatase activity"/>
    <property type="evidence" value="ECO:0007669"/>
    <property type="project" value="InterPro"/>
</dbReference>
<evidence type="ECO:0000313" key="2">
    <source>
        <dbReference type="EMBL" id="GLC60957.1"/>
    </source>
</evidence>
<name>A0A9W6F924_9CHLO</name>
<dbReference type="Proteomes" id="UP001165080">
    <property type="component" value="Unassembled WGS sequence"/>
</dbReference>
<dbReference type="PANTHER" id="PTHR20889">
    <property type="entry name" value="PHOSPHATASE, ORPHAN 1, 2"/>
    <property type="match status" value="1"/>
</dbReference>
<reference evidence="2 3" key="1">
    <citation type="journal article" date="2023" name="Commun. Biol.">
        <title>Reorganization of the ancestral sex-determining regions during the evolution of trioecy in Pleodorina starrii.</title>
        <authorList>
            <person name="Takahashi K."/>
            <person name="Suzuki S."/>
            <person name="Kawai-Toyooka H."/>
            <person name="Yamamoto K."/>
            <person name="Hamaji T."/>
            <person name="Ootsuki R."/>
            <person name="Yamaguchi H."/>
            <person name="Kawachi M."/>
            <person name="Higashiyama T."/>
            <person name="Nozaki H."/>
        </authorList>
    </citation>
    <scope>NUCLEOTIDE SEQUENCE [LARGE SCALE GENOMIC DNA]</scope>
    <source>
        <strain evidence="2 3">NIES-4479</strain>
    </source>
</reference>
<keyword evidence="3" id="KW-1185">Reference proteome</keyword>
<comment type="caution">
    <text evidence="2">The sequence shown here is derived from an EMBL/GenBank/DDBJ whole genome shotgun (WGS) entry which is preliminary data.</text>
</comment>
<dbReference type="SUPFAM" id="SSF56784">
    <property type="entry name" value="HAD-like"/>
    <property type="match status" value="1"/>
</dbReference>
<dbReference type="Pfam" id="PF06888">
    <property type="entry name" value="Put_Phosphatase"/>
    <property type="match status" value="2"/>
</dbReference>
<dbReference type="InterPro" id="IPR036412">
    <property type="entry name" value="HAD-like_sf"/>
</dbReference>
<feature type="compositionally biased region" description="Low complexity" evidence="1">
    <location>
        <begin position="419"/>
        <end position="442"/>
    </location>
</feature>
<dbReference type="InterPro" id="IPR023214">
    <property type="entry name" value="HAD_sf"/>
</dbReference>
<feature type="region of interest" description="Disordered" evidence="1">
    <location>
        <begin position="418"/>
        <end position="481"/>
    </location>
</feature>
<accession>A0A9W6F924</accession>
<gene>
    <name evidence="2" type="primary">PLEST002549</name>
    <name evidence="2" type="ORF">PLESTB_001699900</name>
</gene>
<protein>
    <submittedName>
        <fullName evidence="2">Uncharacterized protein</fullName>
    </submittedName>
</protein>